<organism evidence="1 2">
    <name type="scientific">Stephania cephalantha</name>
    <dbReference type="NCBI Taxonomy" id="152367"/>
    <lineage>
        <taxon>Eukaryota</taxon>
        <taxon>Viridiplantae</taxon>
        <taxon>Streptophyta</taxon>
        <taxon>Embryophyta</taxon>
        <taxon>Tracheophyta</taxon>
        <taxon>Spermatophyta</taxon>
        <taxon>Magnoliopsida</taxon>
        <taxon>Ranunculales</taxon>
        <taxon>Menispermaceae</taxon>
        <taxon>Menispermoideae</taxon>
        <taxon>Cissampelideae</taxon>
        <taxon>Stephania</taxon>
    </lineage>
</organism>
<protein>
    <submittedName>
        <fullName evidence="1">Uncharacterized protein</fullName>
    </submittedName>
</protein>
<dbReference type="Proteomes" id="UP001419268">
    <property type="component" value="Unassembled WGS sequence"/>
</dbReference>
<sequence>MRECKPLTAVESVVERLSCLASRCCSIASNLAVKVAITSSMEGQKLVWEALENTMKAPMIGPKGVGIWLKVGKKETEKFWVSLTLTSSRRIRLIIGDLITTSYRPHNHFISD</sequence>
<evidence type="ECO:0000313" key="1">
    <source>
        <dbReference type="EMBL" id="KAK9105325.1"/>
    </source>
</evidence>
<accession>A0AAP0F4V1</accession>
<proteinExistence type="predicted"/>
<dbReference type="AlphaFoldDB" id="A0AAP0F4V1"/>
<evidence type="ECO:0000313" key="2">
    <source>
        <dbReference type="Proteomes" id="UP001419268"/>
    </source>
</evidence>
<keyword evidence="2" id="KW-1185">Reference proteome</keyword>
<dbReference type="EMBL" id="JBBNAG010000009">
    <property type="protein sequence ID" value="KAK9105325.1"/>
    <property type="molecule type" value="Genomic_DNA"/>
</dbReference>
<name>A0AAP0F4V1_9MAGN</name>
<gene>
    <name evidence="1" type="ORF">Scep_022169</name>
</gene>
<reference evidence="1 2" key="1">
    <citation type="submission" date="2024-01" db="EMBL/GenBank/DDBJ databases">
        <title>Genome assemblies of Stephania.</title>
        <authorList>
            <person name="Yang L."/>
        </authorList>
    </citation>
    <scope>NUCLEOTIDE SEQUENCE [LARGE SCALE GENOMIC DNA]</scope>
    <source>
        <strain evidence="1">JXDWG</strain>
        <tissue evidence="1">Leaf</tissue>
    </source>
</reference>
<comment type="caution">
    <text evidence="1">The sequence shown here is derived from an EMBL/GenBank/DDBJ whole genome shotgun (WGS) entry which is preliminary data.</text>
</comment>